<evidence type="ECO:0000313" key="2">
    <source>
        <dbReference type="EMBL" id="CDK24565.1"/>
    </source>
</evidence>
<feature type="compositionally biased region" description="Low complexity" evidence="1">
    <location>
        <begin position="261"/>
        <end position="282"/>
    </location>
</feature>
<keyword evidence="3" id="KW-1185">Reference proteome</keyword>
<name>W6MRW5_9ASCO</name>
<protein>
    <submittedName>
        <fullName evidence="2">Uncharacterized protein</fullName>
    </submittedName>
</protein>
<feature type="compositionally biased region" description="Basic residues" evidence="1">
    <location>
        <begin position="246"/>
        <end position="258"/>
    </location>
</feature>
<feature type="compositionally biased region" description="Polar residues" evidence="1">
    <location>
        <begin position="21"/>
        <end position="31"/>
    </location>
</feature>
<dbReference type="STRING" id="1382522.W6MRW5"/>
<dbReference type="OrthoDB" id="2290221at2759"/>
<feature type="region of interest" description="Disordered" evidence="1">
    <location>
        <begin position="1"/>
        <end position="72"/>
    </location>
</feature>
<dbReference type="PANTHER" id="PTHR32428:SF2">
    <property type="entry name" value="TARGET OF RAPAMYCIN COMPLEX 2 SUBUNIT BIT61-RELATED"/>
    <property type="match status" value="1"/>
</dbReference>
<organism evidence="2 3">
    <name type="scientific">Kuraishia capsulata CBS 1993</name>
    <dbReference type="NCBI Taxonomy" id="1382522"/>
    <lineage>
        <taxon>Eukaryota</taxon>
        <taxon>Fungi</taxon>
        <taxon>Dikarya</taxon>
        <taxon>Ascomycota</taxon>
        <taxon>Saccharomycotina</taxon>
        <taxon>Pichiomycetes</taxon>
        <taxon>Pichiales</taxon>
        <taxon>Pichiaceae</taxon>
        <taxon>Kuraishia</taxon>
    </lineage>
</organism>
<feature type="region of interest" description="Disordered" evidence="1">
    <location>
        <begin position="529"/>
        <end position="548"/>
    </location>
</feature>
<dbReference type="HOGENOM" id="CLU_432811_0_0_1"/>
<dbReference type="Proteomes" id="UP000019384">
    <property type="component" value="Unassembled WGS sequence"/>
</dbReference>
<proteinExistence type="predicted"/>
<reference evidence="2" key="1">
    <citation type="submission" date="2013-12" db="EMBL/GenBank/DDBJ databases">
        <authorList>
            <person name="Genoscope - CEA"/>
        </authorList>
    </citation>
    <scope>NUCLEOTIDE SEQUENCE</scope>
    <source>
        <strain evidence="2">CBS 1993</strain>
    </source>
</reference>
<feature type="region of interest" description="Disordered" evidence="1">
    <location>
        <begin position="222"/>
        <end position="291"/>
    </location>
</feature>
<accession>W6MRW5</accession>
<gene>
    <name evidence="2" type="ORF">KUCA_T00000531001</name>
</gene>
<dbReference type="RefSeq" id="XP_022456582.1">
    <property type="nucleotide sequence ID" value="XM_022605078.1"/>
</dbReference>
<feature type="compositionally biased region" description="Polar residues" evidence="1">
    <location>
        <begin position="572"/>
        <end position="581"/>
    </location>
</feature>
<feature type="region of interest" description="Disordered" evidence="1">
    <location>
        <begin position="560"/>
        <end position="586"/>
    </location>
</feature>
<reference evidence="2" key="2">
    <citation type="submission" date="2014-02" db="EMBL/GenBank/DDBJ databases">
        <title>Complete DNA sequence of /Kuraishia capsulata/ illustrates novel genomic features among budding yeasts (/Saccharomycotina/).</title>
        <authorList>
            <person name="Morales L."/>
            <person name="Noel B."/>
            <person name="Porcel B."/>
            <person name="Marcet-Houben M."/>
            <person name="Hullo M-F."/>
            <person name="Sacerdot C."/>
            <person name="Tekaia F."/>
            <person name="Leh-Louis V."/>
            <person name="Despons L."/>
            <person name="Khanna V."/>
            <person name="Aury J-M."/>
            <person name="Barbe V."/>
            <person name="Couloux A."/>
            <person name="Labadie K."/>
            <person name="Pelletier E."/>
            <person name="Souciet J-L."/>
            <person name="Boekhout T."/>
            <person name="Gabaldon T."/>
            <person name="Wincker P."/>
            <person name="Dujon B."/>
        </authorList>
    </citation>
    <scope>NUCLEOTIDE SEQUENCE</scope>
    <source>
        <strain evidence="2">CBS 1993</strain>
    </source>
</reference>
<dbReference type="GO" id="GO:0031932">
    <property type="term" value="C:TORC2 complex"/>
    <property type="evidence" value="ECO:0007669"/>
    <property type="project" value="TreeGrafter"/>
</dbReference>
<feature type="compositionally biased region" description="Low complexity" evidence="1">
    <location>
        <begin position="232"/>
        <end position="245"/>
    </location>
</feature>
<dbReference type="PANTHER" id="PTHR32428">
    <property type="entry name" value="TARGET OF RAPAMYCIN COMPLEX 2 SUBUNIT BIT61-RELATED"/>
    <property type="match status" value="1"/>
</dbReference>
<dbReference type="Pfam" id="PF08539">
    <property type="entry name" value="HbrB"/>
    <property type="match status" value="2"/>
</dbReference>
<dbReference type="InterPro" id="IPR013745">
    <property type="entry name" value="Bit61/PRR5"/>
</dbReference>
<dbReference type="GO" id="GO:0038203">
    <property type="term" value="P:TORC2 signaling"/>
    <property type="evidence" value="ECO:0007669"/>
    <property type="project" value="TreeGrafter"/>
</dbReference>
<dbReference type="EMBL" id="HG793125">
    <property type="protein sequence ID" value="CDK24565.1"/>
    <property type="molecule type" value="Genomic_DNA"/>
</dbReference>
<evidence type="ECO:0000256" key="1">
    <source>
        <dbReference type="SAM" id="MobiDB-lite"/>
    </source>
</evidence>
<feature type="region of interest" description="Disordered" evidence="1">
    <location>
        <begin position="423"/>
        <end position="451"/>
    </location>
</feature>
<dbReference type="AlphaFoldDB" id="W6MRW5"/>
<dbReference type="GeneID" id="34517970"/>
<feature type="compositionally biased region" description="Basic and acidic residues" evidence="1">
    <location>
        <begin position="529"/>
        <end position="542"/>
    </location>
</feature>
<evidence type="ECO:0000313" key="3">
    <source>
        <dbReference type="Proteomes" id="UP000019384"/>
    </source>
</evidence>
<sequence>MENRRRRSSSTRANEVHFTHTRQGSNASASSVFEEDDSHNTTSETYDASTDDDVQSVSTQTKEHSSNLGRLLDNHSRTSLLLYKNKNNSSSTLQPLTNTLSNVEFNNIRSSMDNGERERARSPTLSSPATAFSRLGRDNALARLLTNQGKGKTKKRTSIDDLKERTSFDNARDAIIKSSESISAKLKKPVGKDLMISSSGRLTEAKSPLARTSKEVERIANIGQAEPQKTQGLGLSAGSSLSLPGKQKHHKSYHKLLSRAKGSTTKSSSNSNSQLSSDSGGKALYSFHPNTNGMSVGDLQKTVTELEKQHLSDDRETIADDAWALLCSIVTPLFKCDQLKTPIEEVTKLVYLHLRLRLQESGSPVPTGSPLGTFSSPVSQFGSADPISRNVLDEYEELFTVGMTTYVNQLYIEESTNNLRLKRYYTDSPSGPRSTKRGGERSRRGSFSASTGTASYSFAKKVAVLWEYFLNDILFYLEGIFLPLQLELNSHPPSPTSNSEVVDESELSVRNLILTAFRDHVVIPLYESEREQDKERRREKDSSSAMVNTSAASGIVFGTSSSSEVNRRRDNTNGSSRTGATGISDDSEEDYSQVLTLLQCFTILASVQTNDTNQKIMENLTRGIKQQSKMFN</sequence>